<evidence type="ECO:0000256" key="1">
    <source>
        <dbReference type="ARBA" id="ARBA00004141"/>
    </source>
</evidence>
<dbReference type="InterPro" id="IPR051598">
    <property type="entry name" value="TSUP/Inactive_protease-like"/>
</dbReference>
<feature type="transmembrane region" description="Helical" evidence="5">
    <location>
        <begin position="222"/>
        <end position="241"/>
    </location>
</feature>
<comment type="caution">
    <text evidence="7">The sequence shown here is derived from an EMBL/GenBank/DDBJ whole genome shotgun (WGS) entry which is preliminary data.</text>
</comment>
<evidence type="ECO:0000256" key="3">
    <source>
        <dbReference type="ARBA" id="ARBA00022989"/>
    </source>
</evidence>
<dbReference type="EMBL" id="BAABHC010000009">
    <property type="protein sequence ID" value="GAA4431025.1"/>
    <property type="molecule type" value="Genomic_DNA"/>
</dbReference>
<keyword evidence="5" id="KW-1003">Cell membrane</keyword>
<comment type="subcellular location">
    <subcellularLocation>
        <location evidence="5">Cell membrane</location>
        <topology evidence="5">Multi-pass membrane protein</topology>
    </subcellularLocation>
    <subcellularLocation>
        <location evidence="1">Membrane</location>
        <topology evidence="1">Multi-pass membrane protein</topology>
    </subcellularLocation>
</comment>
<sequence>MLPSASKLKCQSHTVRHPSPDHTDMQHWELLLFFFFIAFIYASVGFGGGSSYLAILALYALPFKELRLIALLCNIVVVTGGTILFVKNNHVNWRKIMPLVLASVPMAFLGATLRIEQRTFFILLGCSLLLAAVLLWTSKKHPQTAAPVATDKNTYIKDGVLGGGIGFLSGMLGIGGGIFLSPLLNLIRWDNSRKIAATASVFILVNSISGIAGQLLQLPPAINYTRILLLCAAVFAGGQLGSRMAIMKFNPLMIRRMTAVLIFVAGIEVLYKHLG</sequence>
<feature type="transmembrane region" description="Helical" evidence="5">
    <location>
        <begin position="68"/>
        <end position="86"/>
    </location>
</feature>
<keyword evidence="4 5" id="KW-0472">Membrane</keyword>
<feature type="transmembrane region" description="Helical" evidence="5">
    <location>
        <begin position="159"/>
        <end position="183"/>
    </location>
</feature>
<evidence type="ECO:0000256" key="2">
    <source>
        <dbReference type="ARBA" id="ARBA00022692"/>
    </source>
</evidence>
<comment type="similarity">
    <text evidence="5">Belongs to the 4-toluene sulfonate uptake permease (TSUP) (TC 2.A.102) family.</text>
</comment>
<keyword evidence="8" id="KW-1185">Reference proteome</keyword>
<evidence type="ECO:0000313" key="7">
    <source>
        <dbReference type="EMBL" id="GAA4431025.1"/>
    </source>
</evidence>
<name>A0ABP8LL15_9BACT</name>
<evidence type="ECO:0000313" key="8">
    <source>
        <dbReference type="Proteomes" id="UP001500552"/>
    </source>
</evidence>
<feature type="transmembrane region" description="Helical" evidence="5">
    <location>
        <begin position="120"/>
        <end position="139"/>
    </location>
</feature>
<reference evidence="8" key="1">
    <citation type="journal article" date="2019" name="Int. J. Syst. Evol. Microbiol.">
        <title>The Global Catalogue of Microorganisms (GCM) 10K type strain sequencing project: providing services to taxonomists for standard genome sequencing and annotation.</title>
        <authorList>
            <consortium name="The Broad Institute Genomics Platform"/>
            <consortium name="The Broad Institute Genome Sequencing Center for Infectious Disease"/>
            <person name="Wu L."/>
            <person name="Ma J."/>
        </authorList>
    </citation>
    <scope>NUCLEOTIDE SEQUENCE [LARGE SCALE GENOMIC DNA]</scope>
    <source>
        <strain evidence="8">JCM 17926</strain>
    </source>
</reference>
<feature type="transmembrane region" description="Helical" evidence="5">
    <location>
        <begin position="92"/>
        <end position="113"/>
    </location>
</feature>
<gene>
    <name evidence="7" type="ORF">GCM10023188_18180</name>
</gene>
<keyword evidence="2 5" id="KW-0812">Transmembrane</keyword>
<feature type="transmembrane region" description="Helical" evidence="5">
    <location>
        <begin position="30"/>
        <end position="61"/>
    </location>
</feature>
<keyword evidence="3 5" id="KW-1133">Transmembrane helix</keyword>
<accession>A0ABP8LL15</accession>
<proteinExistence type="inferred from homology"/>
<feature type="region of interest" description="Disordered" evidence="6">
    <location>
        <begin position="1"/>
        <end position="20"/>
    </location>
</feature>
<dbReference type="Proteomes" id="UP001500552">
    <property type="component" value="Unassembled WGS sequence"/>
</dbReference>
<feature type="transmembrane region" description="Helical" evidence="5">
    <location>
        <begin position="253"/>
        <end position="271"/>
    </location>
</feature>
<feature type="transmembrane region" description="Helical" evidence="5">
    <location>
        <begin position="195"/>
        <end position="216"/>
    </location>
</feature>
<dbReference type="Pfam" id="PF01925">
    <property type="entry name" value="TauE"/>
    <property type="match status" value="1"/>
</dbReference>
<dbReference type="PANTHER" id="PTHR43701:SF5">
    <property type="entry name" value="MEMBRANE TRANSPORTER PROTEIN-RELATED"/>
    <property type="match status" value="1"/>
</dbReference>
<evidence type="ECO:0000256" key="4">
    <source>
        <dbReference type="ARBA" id="ARBA00023136"/>
    </source>
</evidence>
<evidence type="ECO:0000256" key="5">
    <source>
        <dbReference type="RuleBase" id="RU363041"/>
    </source>
</evidence>
<evidence type="ECO:0000256" key="6">
    <source>
        <dbReference type="SAM" id="MobiDB-lite"/>
    </source>
</evidence>
<dbReference type="PANTHER" id="PTHR43701">
    <property type="entry name" value="MEMBRANE TRANSPORTER PROTEIN MJ0441-RELATED"/>
    <property type="match status" value="1"/>
</dbReference>
<dbReference type="InterPro" id="IPR002781">
    <property type="entry name" value="TM_pro_TauE-like"/>
</dbReference>
<protein>
    <recommendedName>
        <fullName evidence="5">Probable membrane transporter protein</fullName>
    </recommendedName>
</protein>
<organism evidence="7 8">
    <name type="scientific">Pontibacter saemangeumensis</name>
    <dbReference type="NCBI Taxonomy" id="1084525"/>
    <lineage>
        <taxon>Bacteria</taxon>
        <taxon>Pseudomonadati</taxon>
        <taxon>Bacteroidota</taxon>
        <taxon>Cytophagia</taxon>
        <taxon>Cytophagales</taxon>
        <taxon>Hymenobacteraceae</taxon>
        <taxon>Pontibacter</taxon>
    </lineage>
</organism>